<evidence type="ECO:0000256" key="5">
    <source>
        <dbReference type="ARBA" id="ARBA00023128"/>
    </source>
</evidence>
<keyword evidence="6 7" id="KW-0472">Membrane</keyword>
<dbReference type="InterPro" id="IPR004202">
    <property type="entry name" value="COX7C/Cox8"/>
</dbReference>
<protein>
    <submittedName>
        <fullName evidence="8">Cytochrome c oxidase subunit 7C mitochondrial</fullName>
    </submittedName>
</protein>
<sequence length="84" mass="9210">MWPTLRSSVRNICAPLSRSCHHGYSGGCPGVNLPWSKGMHNPMRFTLFWVIIGTVGFGAPWLVVRHQMLRNTGGPPPEPVTQGA</sequence>
<keyword evidence="5" id="KW-0496">Mitochondrion</keyword>
<dbReference type="GO" id="GO:0005743">
    <property type="term" value="C:mitochondrial inner membrane"/>
    <property type="evidence" value="ECO:0007669"/>
    <property type="project" value="UniProtKB-SubCell"/>
</dbReference>
<dbReference type="GO" id="GO:0006123">
    <property type="term" value="P:mitochondrial electron transport, cytochrome c to oxygen"/>
    <property type="evidence" value="ECO:0007669"/>
    <property type="project" value="InterPro"/>
</dbReference>
<evidence type="ECO:0000256" key="3">
    <source>
        <dbReference type="ARBA" id="ARBA00010514"/>
    </source>
</evidence>
<evidence type="ECO:0000256" key="1">
    <source>
        <dbReference type="ARBA" id="ARBA00004434"/>
    </source>
</evidence>
<keyword evidence="7" id="KW-0812">Transmembrane</keyword>
<keyword evidence="9" id="KW-1185">Reference proteome</keyword>
<dbReference type="Gene3D" id="4.10.49.10">
    <property type="entry name" value="Cytochrome c oxidase subunit VIIc"/>
    <property type="match status" value="1"/>
</dbReference>
<evidence type="ECO:0000256" key="7">
    <source>
        <dbReference type="SAM" id="Phobius"/>
    </source>
</evidence>
<evidence type="ECO:0000313" key="9">
    <source>
        <dbReference type="Proteomes" id="UP001500889"/>
    </source>
</evidence>
<evidence type="ECO:0000256" key="2">
    <source>
        <dbReference type="ARBA" id="ARBA00004673"/>
    </source>
</evidence>
<reference evidence="8 9" key="1">
    <citation type="submission" date="2024-02" db="EMBL/GenBank/DDBJ databases">
        <title>A chromosome-level genome assembly of Drosophila madeirensis, a fruit fly species endemic to Madeira island.</title>
        <authorList>
            <person name="Tomihara K."/>
            <person name="Llopart A."/>
            <person name="Yamamoto D."/>
        </authorList>
    </citation>
    <scope>NUCLEOTIDE SEQUENCE [LARGE SCALE GENOMIC DNA]</scope>
    <source>
        <strain evidence="8 9">RF1</strain>
    </source>
</reference>
<evidence type="ECO:0000256" key="6">
    <source>
        <dbReference type="ARBA" id="ARBA00023136"/>
    </source>
</evidence>
<comment type="similarity">
    <text evidence="3">Belongs to the cytochrome c oxidase VIIc family.</text>
</comment>
<evidence type="ECO:0000313" key="8">
    <source>
        <dbReference type="EMBL" id="BFG05928.1"/>
    </source>
</evidence>
<accession>A0AAU9GD81</accession>
<dbReference type="GO" id="GO:0045277">
    <property type="term" value="C:respiratory chain complex IV"/>
    <property type="evidence" value="ECO:0007669"/>
    <property type="project" value="InterPro"/>
</dbReference>
<dbReference type="AlphaFoldDB" id="A0AAU9GD81"/>
<comment type="pathway">
    <text evidence="2">Energy metabolism; oxidative phosphorylation.</text>
</comment>
<organism evidence="8 9">
    <name type="scientific">Drosophila madeirensis</name>
    <name type="common">Fruit fly</name>
    <dbReference type="NCBI Taxonomy" id="30013"/>
    <lineage>
        <taxon>Eukaryota</taxon>
        <taxon>Metazoa</taxon>
        <taxon>Ecdysozoa</taxon>
        <taxon>Arthropoda</taxon>
        <taxon>Hexapoda</taxon>
        <taxon>Insecta</taxon>
        <taxon>Pterygota</taxon>
        <taxon>Neoptera</taxon>
        <taxon>Endopterygota</taxon>
        <taxon>Diptera</taxon>
        <taxon>Brachycera</taxon>
        <taxon>Muscomorpha</taxon>
        <taxon>Ephydroidea</taxon>
        <taxon>Drosophilidae</taxon>
        <taxon>Drosophila</taxon>
        <taxon>Sophophora</taxon>
    </lineage>
</organism>
<gene>
    <name evidence="8" type="ORF">DMAD_04544</name>
</gene>
<feature type="transmembrane region" description="Helical" evidence="7">
    <location>
        <begin position="45"/>
        <end position="64"/>
    </location>
</feature>
<dbReference type="SUPFAM" id="SSF81427">
    <property type="entry name" value="Mitochondrial cytochrome c oxidase subunit VIIc (aka VIIIa)"/>
    <property type="match status" value="1"/>
</dbReference>
<dbReference type="Pfam" id="PF02935">
    <property type="entry name" value="COX7C"/>
    <property type="match status" value="1"/>
</dbReference>
<dbReference type="EMBL" id="AP029267">
    <property type="protein sequence ID" value="BFG05928.1"/>
    <property type="molecule type" value="Genomic_DNA"/>
</dbReference>
<evidence type="ECO:0000256" key="4">
    <source>
        <dbReference type="ARBA" id="ARBA00022792"/>
    </source>
</evidence>
<keyword evidence="7" id="KW-1133">Transmembrane helix</keyword>
<proteinExistence type="inferred from homology"/>
<name>A0AAU9GD81_DROMD</name>
<dbReference type="InterPro" id="IPR036636">
    <property type="entry name" value="COX7C/Cox8_sf"/>
</dbReference>
<dbReference type="Proteomes" id="UP001500889">
    <property type="component" value="Chromosome E"/>
</dbReference>
<comment type="subcellular location">
    <subcellularLocation>
        <location evidence="1">Mitochondrion inner membrane</location>
        <topology evidence="1">Single-pass membrane protein</topology>
    </subcellularLocation>
</comment>
<keyword evidence="4" id="KW-0999">Mitochondrion inner membrane</keyword>